<feature type="transmembrane region" description="Helical" evidence="12">
    <location>
        <begin position="158"/>
        <end position="178"/>
    </location>
</feature>
<dbReference type="Bgee" id="ENSSSCG00000015713">
    <property type="expression patterns" value="Expressed in Ammon's horn and 2 other cell types or tissues"/>
</dbReference>
<reference evidence="15" key="1">
    <citation type="submission" date="2009-11" db="EMBL/GenBank/DDBJ databases">
        <authorList>
            <consortium name="Porcine genome sequencing project"/>
        </authorList>
    </citation>
    <scope>NUCLEOTIDE SEQUENCE [LARGE SCALE GENOMIC DNA]</scope>
    <source>
        <strain evidence="15">Duroc</strain>
    </source>
</reference>
<dbReference type="PANTHER" id="PTHR24248">
    <property type="entry name" value="ADRENERGIC RECEPTOR-RELATED G-PROTEIN COUPLED RECEPTOR"/>
    <property type="match status" value="1"/>
</dbReference>
<reference evidence="14" key="4">
    <citation type="submission" date="2025-09" db="UniProtKB">
        <authorList>
            <consortium name="Ensembl"/>
        </authorList>
    </citation>
    <scope>IDENTIFICATION</scope>
</reference>
<evidence type="ECO:0000256" key="8">
    <source>
        <dbReference type="ARBA" id="ARBA00023170"/>
    </source>
</evidence>
<evidence type="ECO:0000256" key="1">
    <source>
        <dbReference type="ARBA" id="ARBA00004651"/>
    </source>
</evidence>
<dbReference type="Pfam" id="PF00001">
    <property type="entry name" value="7tm_1"/>
    <property type="match status" value="1"/>
</dbReference>
<dbReference type="SMR" id="F1RY12"/>
<dbReference type="GO" id="GO:0007187">
    <property type="term" value="P:G protein-coupled receptor signaling pathway, coupled to cyclic nucleotide second messenger"/>
    <property type="evidence" value="ECO:0000318"/>
    <property type="project" value="GO_Central"/>
</dbReference>
<evidence type="ECO:0000256" key="5">
    <source>
        <dbReference type="ARBA" id="ARBA00023040"/>
    </source>
</evidence>
<feature type="transmembrane region" description="Helical" evidence="12">
    <location>
        <begin position="323"/>
        <end position="343"/>
    </location>
</feature>
<organism evidence="14 15">
    <name type="scientific">Sus scrofa</name>
    <name type="common">Pig</name>
    <dbReference type="NCBI Taxonomy" id="9823"/>
    <lineage>
        <taxon>Eukaryota</taxon>
        <taxon>Metazoa</taxon>
        <taxon>Chordata</taxon>
        <taxon>Craniata</taxon>
        <taxon>Vertebrata</taxon>
        <taxon>Euteleostomi</taxon>
        <taxon>Mammalia</taxon>
        <taxon>Eutheria</taxon>
        <taxon>Laurasiatheria</taxon>
        <taxon>Artiodactyla</taxon>
        <taxon>Suina</taxon>
        <taxon>Suidae</taxon>
        <taxon>Sus</taxon>
    </lineage>
</organism>
<dbReference type="FunCoup" id="F1RY12">
    <property type="interactions" value="78"/>
</dbReference>
<comment type="similarity">
    <text evidence="11">Belongs to the G-protein coupled receptor 1 family.</text>
</comment>
<protein>
    <recommendedName>
        <fullName evidence="13">G-protein coupled receptors family 1 profile domain-containing protein</fullName>
    </recommendedName>
</protein>
<dbReference type="GeneTree" id="ENSGT01010000222287"/>
<dbReference type="PROSITE" id="PS50262">
    <property type="entry name" value="G_PROTEIN_RECEP_F1_2"/>
    <property type="match status" value="1"/>
</dbReference>
<dbReference type="GO" id="GO:0030594">
    <property type="term" value="F:neurotransmitter receptor activity"/>
    <property type="evidence" value="ECO:0000318"/>
    <property type="project" value="GO_Central"/>
</dbReference>
<evidence type="ECO:0000256" key="3">
    <source>
        <dbReference type="ARBA" id="ARBA00022692"/>
    </source>
</evidence>
<evidence type="ECO:0000256" key="7">
    <source>
        <dbReference type="ARBA" id="ARBA00023157"/>
    </source>
</evidence>
<feature type="domain" description="G-protein coupled receptors family 1 profile" evidence="13">
    <location>
        <begin position="97"/>
        <end position="378"/>
    </location>
</feature>
<dbReference type="PRINTS" id="PR00237">
    <property type="entry name" value="GPCRRHODOPSN"/>
</dbReference>
<keyword evidence="3 11" id="KW-0812">Transmembrane</keyword>
<dbReference type="PRINTS" id="PR00519">
    <property type="entry name" value="5HT5BRECEPTR"/>
</dbReference>
<dbReference type="InterPro" id="IPR002231">
    <property type="entry name" value="5HT_rcpt"/>
</dbReference>
<feature type="transmembrane region" description="Helical" evidence="12">
    <location>
        <begin position="199"/>
        <end position="222"/>
    </location>
</feature>
<keyword evidence="15" id="KW-1185">Reference proteome</keyword>
<keyword evidence="7" id="KW-1015">Disulfide bond</keyword>
<dbReference type="InterPro" id="IPR000431">
    <property type="entry name" value="5HT5B_rcpt"/>
</dbReference>
<dbReference type="PANTHER" id="PTHR24248:SF202">
    <property type="entry name" value="5-HYDROXYTRYPTAMINE RECEPTOR 5A"/>
    <property type="match status" value="1"/>
</dbReference>
<evidence type="ECO:0000256" key="11">
    <source>
        <dbReference type="RuleBase" id="RU000688"/>
    </source>
</evidence>
<dbReference type="GO" id="GO:0045202">
    <property type="term" value="C:synapse"/>
    <property type="evidence" value="ECO:0007669"/>
    <property type="project" value="GOC"/>
</dbReference>
<dbReference type="GO" id="GO:0007268">
    <property type="term" value="P:chemical synaptic transmission"/>
    <property type="evidence" value="ECO:0000318"/>
    <property type="project" value="GO_Central"/>
</dbReference>
<proteinExistence type="inferred from homology"/>
<keyword evidence="9" id="KW-0325">Glycoprotein</keyword>
<evidence type="ECO:0000259" key="13">
    <source>
        <dbReference type="PROSITE" id="PS50262"/>
    </source>
</evidence>
<evidence type="ECO:0000313" key="15">
    <source>
        <dbReference type="Proteomes" id="UP000008227"/>
    </source>
</evidence>
<dbReference type="PaxDb" id="9823-ENSSSCP00000016653"/>
<evidence type="ECO:0000256" key="6">
    <source>
        <dbReference type="ARBA" id="ARBA00023136"/>
    </source>
</evidence>
<evidence type="ECO:0000256" key="4">
    <source>
        <dbReference type="ARBA" id="ARBA00022989"/>
    </source>
</evidence>
<evidence type="ECO:0000256" key="12">
    <source>
        <dbReference type="SAM" id="Phobius"/>
    </source>
</evidence>
<keyword evidence="5 11" id="KW-0297">G-protein coupled receptor</keyword>
<dbReference type="Ensembl" id="ENSSSCT00000017113.4">
    <property type="protein sequence ID" value="ENSSSCP00000016653.2"/>
    <property type="gene ID" value="ENSSSCG00000015713.4"/>
</dbReference>
<dbReference type="InterPro" id="IPR000276">
    <property type="entry name" value="GPCR_Rhodpsn"/>
</dbReference>
<dbReference type="InParanoid" id="F1RY12"/>
<evidence type="ECO:0000256" key="9">
    <source>
        <dbReference type="ARBA" id="ARBA00023180"/>
    </source>
</evidence>
<keyword evidence="4 12" id="KW-1133">Transmembrane helix</keyword>
<keyword evidence="6 12" id="KW-0472">Membrane</keyword>
<dbReference type="Gene3D" id="1.20.1070.10">
    <property type="entry name" value="Rhodopsin 7-helix transmembrane proteins"/>
    <property type="match status" value="1"/>
</dbReference>
<evidence type="ECO:0000256" key="2">
    <source>
        <dbReference type="ARBA" id="ARBA00022475"/>
    </source>
</evidence>
<dbReference type="FunFam" id="1.20.1070.10:FF:000089">
    <property type="entry name" value="5-hydroxytryptamine receptor 5A"/>
    <property type="match status" value="1"/>
</dbReference>
<sequence length="397" mass="43947">MPPPSGSTQSPWRACVLAGVPGSPAPRAMEAANLSVAATGIAFLLGPEACSSSPSTGGVLRSIPGGAALLGRESPFSLFTTLVVTLLVLLIAATFLWNLLVLVTILRVRAFHRVPHNLVASTAVSDVLVAALVMPLSLVNELSAGRRWRLGRNLCQVWISFDVLCCTASIWNVAAIALDRYLTIKRHLQYTLRTRRRASVLMITLTWALSALIALAPLLFGWGEAYDARLQRCQVSQEPSYAVFSTCGAFYLPLGVVLFVYWKIYKAAKFRFSRRRRAVLPLPATGQVKEAPHQAEMVFTVRRPTVAFQMSGESWREQKEKRAAVMVGILIGVFVLCWIPFFLSELISPLCACSLPPIWKSVFLWLGYSNSFFNPLIYTAFNKNYNNAFKNLFTKQR</sequence>
<evidence type="ECO:0000256" key="10">
    <source>
        <dbReference type="ARBA" id="ARBA00023224"/>
    </source>
</evidence>
<accession>F1RY12</accession>
<dbReference type="STRING" id="9823.ENSSSCP00000016653"/>
<feature type="transmembrane region" description="Helical" evidence="12">
    <location>
        <begin position="118"/>
        <end position="138"/>
    </location>
</feature>
<keyword evidence="8 11" id="KW-0675">Receptor</keyword>
<dbReference type="Proteomes" id="UP000008227">
    <property type="component" value="Chromosome 15"/>
</dbReference>
<dbReference type="HOGENOM" id="CLU_009579_11_6_1"/>
<dbReference type="AlphaFoldDB" id="F1RY12"/>
<dbReference type="PROSITE" id="PS00237">
    <property type="entry name" value="G_PROTEIN_RECEP_F1_1"/>
    <property type="match status" value="1"/>
</dbReference>
<feature type="transmembrane region" description="Helical" evidence="12">
    <location>
        <begin position="78"/>
        <end position="106"/>
    </location>
</feature>
<evidence type="ECO:0000313" key="14">
    <source>
        <dbReference type="Ensembl" id="ENSSSCP00000016653.2"/>
    </source>
</evidence>
<feature type="transmembrane region" description="Helical" evidence="12">
    <location>
        <begin position="242"/>
        <end position="265"/>
    </location>
</feature>
<dbReference type="eggNOG" id="KOG3656">
    <property type="taxonomic scope" value="Eukaryota"/>
</dbReference>
<reference evidence="14" key="2">
    <citation type="journal article" date="2020" name="Gigascience">
        <title>An improved pig reference genome sequence to enable pig genetics and genomics research.</title>
        <authorList>
            <person name="Warr A."/>
            <person name="Affara N."/>
            <person name="Aken B."/>
            <person name="Beiki H."/>
            <person name="Bickhart D.M."/>
            <person name="Billis K."/>
            <person name="Chow W."/>
            <person name="Eory L."/>
            <person name="Finlayson H.A."/>
            <person name="Flicek P."/>
            <person name="Giron C.G."/>
            <person name="Griffin D.K."/>
            <person name="Hall R."/>
            <person name="Hannum G."/>
            <person name="Hourlier T."/>
            <person name="Howe K."/>
            <person name="Hume D.A."/>
            <person name="Izuogu O."/>
            <person name="Kim K."/>
            <person name="Koren S."/>
            <person name="Liu H."/>
            <person name="Manchanda N."/>
            <person name="Martin F.J."/>
            <person name="Nonneman D.J."/>
            <person name="O'Connor R.E."/>
            <person name="Phillippy A.M."/>
            <person name="Rohrer G.A."/>
            <person name="Rosen B.D."/>
            <person name="Rund L.A."/>
            <person name="Sargent C.A."/>
            <person name="Schook L.B."/>
            <person name="Schroeder S.G."/>
            <person name="Schwartz A.S."/>
            <person name="Skinner B.M."/>
            <person name="Talbot R."/>
            <person name="Tseng E."/>
            <person name="Tuggle C.K."/>
            <person name="Watson M."/>
            <person name="Smith T.P.L."/>
            <person name="Archibald A.L."/>
        </authorList>
    </citation>
    <scope>NUCLEOTIDE SEQUENCE [LARGE SCALE GENOMIC DNA]</scope>
    <source>
        <strain evidence="14">Duroc</strain>
    </source>
</reference>
<gene>
    <name evidence="14" type="primary">LOC100154782</name>
</gene>
<keyword evidence="2" id="KW-1003">Cell membrane</keyword>
<dbReference type="PRINTS" id="PR01101">
    <property type="entry name" value="5HTRECEPTOR"/>
</dbReference>
<feature type="transmembrane region" description="Helical" evidence="12">
    <location>
        <begin position="363"/>
        <end position="381"/>
    </location>
</feature>
<dbReference type="GO" id="GO:0005886">
    <property type="term" value="C:plasma membrane"/>
    <property type="evidence" value="ECO:0000318"/>
    <property type="project" value="GO_Central"/>
</dbReference>
<name>F1RY12_PIG</name>
<reference evidence="14" key="3">
    <citation type="submission" date="2025-08" db="UniProtKB">
        <authorList>
            <consortium name="Ensembl"/>
        </authorList>
    </citation>
    <scope>IDENTIFICATION</scope>
</reference>
<dbReference type="GO" id="GO:0004993">
    <property type="term" value="F:G protein-coupled serotonin receptor activity"/>
    <property type="evidence" value="ECO:0000318"/>
    <property type="project" value="GO_Central"/>
</dbReference>
<dbReference type="InterPro" id="IPR017452">
    <property type="entry name" value="GPCR_Rhodpsn_7TM"/>
</dbReference>
<keyword evidence="10 11" id="KW-0807">Transducer</keyword>
<dbReference type="GO" id="GO:0030425">
    <property type="term" value="C:dendrite"/>
    <property type="evidence" value="ECO:0000318"/>
    <property type="project" value="GO_Central"/>
</dbReference>
<comment type="subcellular location">
    <subcellularLocation>
        <location evidence="1">Cell membrane</location>
        <topology evidence="1">Multi-pass membrane protein</topology>
    </subcellularLocation>
</comment>
<dbReference type="SUPFAM" id="SSF81321">
    <property type="entry name" value="Family A G protein-coupled receptor-like"/>
    <property type="match status" value="1"/>
</dbReference>